<dbReference type="Proteomes" id="UP001302349">
    <property type="component" value="Chromosome"/>
</dbReference>
<proteinExistence type="predicted"/>
<feature type="coiled-coil region" evidence="1">
    <location>
        <begin position="70"/>
        <end position="111"/>
    </location>
</feature>
<evidence type="ECO:0000313" key="4">
    <source>
        <dbReference type="Proteomes" id="UP001302349"/>
    </source>
</evidence>
<dbReference type="InterPro" id="IPR031709">
    <property type="entry name" value="PutAbiC"/>
</dbReference>
<sequence>MKKFLSEKASVVLIFLGVVLIALGLLLFLWNDLQLSYSAPINNDKFGQFGDFIGGIVGSIWALAGVILFYVALTEQRKDLKINQQVLQQQIKEFELQRKELEETRQVFNLQKFDNTFFNLLKVQNDIFNSMSVDSRKIRTSGSDRKEEHKTHSGNRFFAYALFATDNWYEQLPKYRNSTDKDLKPKYLEYLNTKHKGINKNLLQLLDNFSIDNSQTSLYKLAFYRFYVGHISDFSKYVSHLSQILEYLDNTSSNNPELDYSNYPKFIKAQLSNDEKLIIWLVNEIEGNDQSLFLKHEIFKGMRPRIDLEELKEYC</sequence>
<keyword evidence="2" id="KW-0472">Membrane</keyword>
<keyword evidence="2" id="KW-0812">Transmembrane</keyword>
<protein>
    <submittedName>
        <fullName evidence="3">Phage abortive infection protein</fullName>
    </submittedName>
</protein>
<evidence type="ECO:0000256" key="1">
    <source>
        <dbReference type="SAM" id="Coils"/>
    </source>
</evidence>
<organism evidence="3 4">
    <name type="scientific">Imperialibacter roseus</name>
    <dbReference type="NCBI Taxonomy" id="1324217"/>
    <lineage>
        <taxon>Bacteria</taxon>
        <taxon>Pseudomonadati</taxon>
        <taxon>Bacteroidota</taxon>
        <taxon>Cytophagia</taxon>
        <taxon>Cytophagales</taxon>
        <taxon>Flammeovirgaceae</taxon>
        <taxon>Imperialibacter</taxon>
    </lineage>
</organism>
<feature type="transmembrane region" description="Helical" evidence="2">
    <location>
        <begin position="52"/>
        <end position="73"/>
    </location>
</feature>
<keyword evidence="2" id="KW-1133">Transmembrane helix</keyword>
<dbReference type="Pfam" id="PF16872">
    <property type="entry name" value="putAbiC"/>
    <property type="match status" value="1"/>
</dbReference>
<evidence type="ECO:0000256" key="2">
    <source>
        <dbReference type="SAM" id="Phobius"/>
    </source>
</evidence>
<name>A0ABZ0ISV8_9BACT</name>
<keyword evidence="1" id="KW-0175">Coiled coil</keyword>
<dbReference type="EMBL" id="CP136051">
    <property type="protein sequence ID" value="WOK07475.1"/>
    <property type="molecule type" value="Genomic_DNA"/>
</dbReference>
<gene>
    <name evidence="3" type="ORF">RT717_02420</name>
</gene>
<evidence type="ECO:0000313" key="3">
    <source>
        <dbReference type="EMBL" id="WOK07475.1"/>
    </source>
</evidence>
<accession>A0ABZ0ISV8</accession>
<feature type="transmembrane region" description="Helical" evidence="2">
    <location>
        <begin position="12"/>
        <end position="30"/>
    </location>
</feature>
<dbReference type="RefSeq" id="WP_317490153.1">
    <property type="nucleotide sequence ID" value="NZ_CP136051.1"/>
</dbReference>
<reference evidence="3 4" key="1">
    <citation type="journal article" date="2023" name="Microbiol. Resour. Announc.">
        <title>Complete Genome Sequence of Imperialibacter roseus strain P4T.</title>
        <authorList>
            <person name="Tizabi D.R."/>
            <person name="Bachvaroff T."/>
            <person name="Hill R.T."/>
        </authorList>
    </citation>
    <scope>NUCLEOTIDE SEQUENCE [LARGE SCALE GENOMIC DNA]</scope>
    <source>
        <strain evidence="3 4">P4T</strain>
    </source>
</reference>
<keyword evidence="4" id="KW-1185">Reference proteome</keyword>